<gene>
    <name evidence="4" type="ORF">Celaphus_00005145</name>
</gene>
<dbReference type="SMART" id="SM00409">
    <property type="entry name" value="IG"/>
    <property type="match status" value="3"/>
</dbReference>
<evidence type="ECO:0000256" key="2">
    <source>
        <dbReference type="SAM" id="MobiDB-lite"/>
    </source>
</evidence>
<dbReference type="EMBL" id="MKHE01000011">
    <property type="protein sequence ID" value="OWK10661.1"/>
    <property type="molecule type" value="Genomic_DNA"/>
</dbReference>
<dbReference type="Pfam" id="PF13927">
    <property type="entry name" value="Ig_3"/>
    <property type="match status" value="1"/>
</dbReference>
<dbReference type="SMART" id="SM00408">
    <property type="entry name" value="IGc2"/>
    <property type="match status" value="3"/>
</dbReference>
<dbReference type="FunFam" id="2.60.40.10:FF:001751">
    <property type="entry name" value="HMCN2 isoform 3"/>
    <property type="match status" value="1"/>
</dbReference>
<evidence type="ECO:0000313" key="5">
    <source>
        <dbReference type="Proteomes" id="UP000242450"/>
    </source>
</evidence>
<dbReference type="InterPro" id="IPR003598">
    <property type="entry name" value="Ig_sub2"/>
</dbReference>
<dbReference type="InterPro" id="IPR036179">
    <property type="entry name" value="Ig-like_dom_sf"/>
</dbReference>
<comment type="caution">
    <text evidence="4">The sequence shown here is derived from an EMBL/GenBank/DDBJ whole genome shotgun (WGS) entry which is preliminary data.</text>
</comment>
<evidence type="ECO:0000313" key="4">
    <source>
        <dbReference type="EMBL" id="OWK10661.1"/>
    </source>
</evidence>
<dbReference type="CDD" id="cd00096">
    <property type="entry name" value="Ig"/>
    <property type="match status" value="1"/>
</dbReference>
<dbReference type="InterPro" id="IPR013783">
    <property type="entry name" value="Ig-like_fold"/>
</dbReference>
<accession>A0A212CXE5</accession>
<dbReference type="InterPro" id="IPR003599">
    <property type="entry name" value="Ig_sub"/>
</dbReference>
<dbReference type="GO" id="GO:0007156">
    <property type="term" value="P:homophilic cell adhesion via plasma membrane adhesion molecules"/>
    <property type="evidence" value="ECO:0007669"/>
    <property type="project" value="TreeGrafter"/>
</dbReference>
<keyword evidence="5" id="KW-1185">Reference proteome</keyword>
<feature type="compositionally biased region" description="Low complexity" evidence="2">
    <location>
        <begin position="83"/>
        <end position="93"/>
    </location>
</feature>
<feature type="domain" description="Ig-like" evidence="3">
    <location>
        <begin position="134"/>
        <end position="220"/>
    </location>
</feature>
<reference evidence="4 5" key="1">
    <citation type="journal article" date="2018" name="Mol. Genet. Genomics">
        <title>The red deer Cervus elaphus genome CerEla1.0: sequencing, annotating, genes, and chromosomes.</title>
        <authorList>
            <person name="Bana N.A."/>
            <person name="Nyiri A."/>
            <person name="Nagy J."/>
            <person name="Frank K."/>
            <person name="Nagy T."/>
            <person name="Steger V."/>
            <person name="Schiller M."/>
            <person name="Lakatos P."/>
            <person name="Sugar L."/>
            <person name="Horn P."/>
            <person name="Barta E."/>
            <person name="Orosz L."/>
        </authorList>
    </citation>
    <scope>NUCLEOTIDE SEQUENCE [LARGE SCALE GENOMIC DNA]</scope>
    <source>
        <strain evidence="4">Hungarian</strain>
    </source>
</reference>
<evidence type="ECO:0000256" key="1">
    <source>
        <dbReference type="ARBA" id="ARBA00023319"/>
    </source>
</evidence>
<feature type="domain" description="Ig-like" evidence="3">
    <location>
        <begin position="291"/>
        <end position="344"/>
    </location>
</feature>
<sequence>EEGNPPARGEEGRPWNSALGARRVQPLGKADCHLPADAPQLLELPQDVTVELGRSALLACRATGRPLPTITWRRGDDQPLGPRPGSRPGRPDSGVLFFESVVPEDQAPYICEAQNVFGKVQAQAHLLVTGHAPPQIASSASTVRVLERQPVSLPCIVLSGRPRPERRWLKAGMPLPPGSRHSVRADGSLHLDQAMLEDAGRYSCVVSNTAGSQHRDVQLVVQASGVPTPTITWTKETNALASGDPHYNVSKDGTLVIPRPSVQDAGAYVCTATNAVGFSSQEMWLSVNTKPRILVNGSHEADKPLRVTAKAGDEVILDCEAQGSPPPLVTWTKDSRPMLPMTDR</sequence>
<feature type="domain" description="Ig-like" evidence="3">
    <location>
        <begin position="227"/>
        <end position="286"/>
    </location>
</feature>
<feature type="region of interest" description="Disordered" evidence="2">
    <location>
        <begin position="68"/>
        <end position="93"/>
    </location>
</feature>
<dbReference type="GO" id="GO:0070593">
    <property type="term" value="P:dendrite self-avoidance"/>
    <property type="evidence" value="ECO:0007669"/>
    <property type="project" value="TreeGrafter"/>
</dbReference>
<feature type="domain" description="Ig-like" evidence="3">
    <location>
        <begin position="39"/>
        <end position="129"/>
    </location>
</feature>
<evidence type="ECO:0000259" key="3">
    <source>
        <dbReference type="PROSITE" id="PS50835"/>
    </source>
</evidence>
<dbReference type="GO" id="GO:0007411">
    <property type="term" value="P:axon guidance"/>
    <property type="evidence" value="ECO:0007669"/>
    <property type="project" value="TreeGrafter"/>
</dbReference>
<dbReference type="Proteomes" id="UP000242450">
    <property type="component" value="Chromosome 11"/>
</dbReference>
<keyword evidence="1" id="KW-0393">Immunoglobulin domain</keyword>
<organism evidence="4 5">
    <name type="scientific">Cervus elaphus hippelaphus</name>
    <name type="common">European red deer</name>
    <dbReference type="NCBI Taxonomy" id="46360"/>
    <lineage>
        <taxon>Eukaryota</taxon>
        <taxon>Metazoa</taxon>
        <taxon>Chordata</taxon>
        <taxon>Craniata</taxon>
        <taxon>Vertebrata</taxon>
        <taxon>Euteleostomi</taxon>
        <taxon>Mammalia</taxon>
        <taxon>Eutheria</taxon>
        <taxon>Laurasiatheria</taxon>
        <taxon>Artiodactyla</taxon>
        <taxon>Ruminantia</taxon>
        <taxon>Pecora</taxon>
        <taxon>Cervidae</taxon>
        <taxon>Cervinae</taxon>
        <taxon>Cervus</taxon>
    </lineage>
</organism>
<dbReference type="PANTHER" id="PTHR10075:SF103">
    <property type="entry name" value="ROUNDABOUT HOMOLOG 4"/>
    <property type="match status" value="1"/>
</dbReference>
<name>A0A212CXE5_CEREH</name>
<dbReference type="InterPro" id="IPR013098">
    <property type="entry name" value="Ig_I-set"/>
</dbReference>
<dbReference type="AlphaFoldDB" id="A0A212CXE5"/>
<proteinExistence type="predicted"/>
<dbReference type="FunFam" id="2.60.40.10:FF:000890">
    <property type="entry name" value="Hemicentin 1"/>
    <property type="match status" value="1"/>
</dbReference>
<dbReference type="Pfam" id="PF07679">
    <property type="entry name" value="I-set"/>
    <property type="match status" value="3"/>
</dbReference>
<dbReference type="OrthoDB" id="5985519at2759"/>
<dbReference type="PROSITE" id="PS50835">
    <property type="entry name" value="IG_LIKE"/>
    <property type="match status" value="4"/>
</dbReference>
<dbReference type="PANTHER" id="PTHR10075">
    <property type="entry name" value="BASIGIN RELATED"/>
    <property type="match status" value="1"/>
</dbReference>
<dbReference type="GO" id="GO:0098632">
    <property type="term" value="F:cell-cell adhesion mediator activity"/>
    <property type="evidence" value="ECO:0007669"/>
    <property type="project" value="TreeGrafter"/>
</dbReference>
<dbReference type="Gene3D" id="2.60.40.10">
    <property type="entry name" value="Immunoglobulins"/>
    <property type="match status" value="4"/>
</dbReference>
<dbReference type="GO" id="GO:0005886">
    <property type="term" value="C:plasma membrane"/>
    <property type="evidence" value="ECO:0007669"/>
    <property type="project" value="TreeGrafter"/>
</dbReference>
<protein>
    <recommendedName>
        <fullName evidence="3">Ig-like domain-containing protein</fullName>
    </recommendedName>
</protein>
<feature type="non-terminal residue" evidence="4">
    <location>
        <position position="1"/>
    </location>
</feature>
<dbReference type="InterPro" id="IPR007110">
    <property type="entry name" value="Ig-like_dom"/>
</dbReference>
<dbReference type="SUPFAM" id="SSF48726">
    <property type="entry name" value="Immunoglobulin"/>
    <property type="match status" value="4"/>
</dbReference>
<dbReference type="GO" id="GO:0030424">
    <property type="term" value="C:axon"/>
    <property type="evidence" value="ECO:0007669"/>
    <property type="project" value="TreeGrafter"/>
</dbReference>